<dbReference type="EMBL" id="WNYA01014642">
    <property type="protein sequence ID" value="KAG8539462.1"/>
    <property type="molecule type" value="Genomic_DNA"/>
</dbReference>
<evidence type="ECO:0008006" key="3">
    <source>
        <dbReference type="Google" id="ProtNLM"/>
    </source>
</evidence>
<comment type="caution">
    <text evidence="1">The sequence shown here is derived from an EMBL/GenBank/DDBJ whole genome shotgun (WGS) entry which is preliminary data.</text>
</comment>
<dbReference type="AlphaFoldDB" id="A0AAV6YWF1"/>
<keyword evidence="2" id="KW-1185">Reference proteome</keyword>
<accession>A0AAV6YWF1</accession>
<proteinExistence type="predicted"/>
<evidence type="ECO:0000313" key="2">
    <source>
        <dbReference type="Proteomes" id="UP000824782"/>
    </source>
</evidence>
<reference evidence="1" key="1">
    <citation type="thesis" date="2020" institute="ProQuest LLC" country="789 East Eisenhower Parkway, Ann Arbor, MI, USA">
        <title>Comparative Genomics and Chromosome Evolution.</title>
        <authorList>
            <person name="Mudd A.B."/>
        </authorList>
    </citation>
    <scope>NUCLEOTIDE SEQUENCE</scope>
    <source>
        <strain evidence="1">237g6f4</strain>
        <tissue evidence="1">Blood</tissue>
    </source>
</reference>
<sequence length="80" mass="8890">MKGLQLRVAGALRGDALVYPCAWALHRRLGSATIFTVLGPTTFMDVCIWSHRISSCLLKLDGCNCQRRFCSSCIPDIVFQ</sequence>
<protein>
    <recommendedName>
        <fullName evidence="3">Secreted protein</fullName>
    </recommendedName>
</protein>
<dbReference type="Proteomes" id="UP000824782">
    <property type="component" value="Unassembled WGS sequence"/>
</dbReference>
<name>A0AAV6YWF1_ENGPU</name>
<gene>
    <name evidence="1" type="ORF">GDO81_020887</name>
</gene>
<organism evidence="1 2">
    <name type="scientific">Engystomops pustulosus</name>
    <name type="common">Tungara frog</name>
    <name type="synonym">Physalaemus pustulosus</name>
    <dbReference type="NCBI Taxonomy" id="76066"/>
    <lineage>
        <taxon>Eukaryota</taxon>
        <taxon>Metazoa</taxon>
        <taxon>Chordata</taxon>
        <taxon>Craniata</taxon>
        <taxon>Vertebrata</taxon>
        <taxon>Euteleostomi</taxon>
        <taxon>Amphibia</taxon>
        <taxon>Batrachia</taxon>
        <taxon>Anura</taxon>
        <taxon>Neobatrachia</taxon>
        <taxon>Hyloidea</taxon>
        <taxon>Leptodactylidae</taxon>
        <taxon>Leiuperinae</taxon>
        <taxon>Engystomops</taxon>
    </lineage>
</organism>
<evidence type="ECO:0000313" key="1">
    <source>
        <dbReference type="EMBL" id="KAG8539462.1"/>
    </source>
</evidence>